<comment type="subcellular location">
    <subcellularLocation>
        <location evidence="1">Cell membrane</location>
        <topology evidence="1">Multi-pass membrane protein</topology>
    </subcellularLocation>
</comment>
<comment type="similarity">
    <text evidence="2">Belongs to the chromate ion transporter (CHR) (TC 2.A.51) family.</text>
</comment>
<evidence type="ECO:0000313" key="8">
    <source>
        <dbReference type="EMBL" id="MDT8998840.1"/>
    </source>
</evidence>
<organism evidence="8 9">
    <name type="scientific">Roseateles aquae</name>
    <dbReference type="NCBI Taxonomy" id="3077235"/>
    <lineage>
        <taxon>Bacteria</taxon>
        <taxon>Pseudomonadati</taxon>
        <taxon>Pseudomonadota</taxon>
        <taxon>Betaproteobacteria</taxon>
        <taxon>Burkholderiales</taxon>
        <taxon>Sphaerotilaceae</taxon>
        <taxon>Roseateles</taxon>
    </lineage>
</organism>
<evidence type="ECO:0000256" key="4">
    <source>
        <dbReference type="ARBA" id="ARBA00022692"/>
    </source>
</evidence>
<evidence type="ECO:0000256" key="7">
    <source>
        <dbReference type="SAM" id="Phobius"/>
    </source>
</evidence>
<keyword evidence="9" id="KW-1185">Reference proteome</keyword>
<accession>A0ABU3P8E7</accession>
<reference evidence="8" key="1">
    <citation type="submission" date="2023-09" db="EMBL/GenBank/DDBJ databases">
        <title>Paucibacter sp. APW11 Genome sequencing and assembly.</title>
        <authorList>
            <person name="Kim I."/>
        </authorList>
    </citation>
    <scope>NUCLEOTIDE SEQUENCE</scope>
    <source>
        <strain evidence="8">APW11</strain>
    </source>
</reference>
<feature type="transmembrane region" description="Helical" evidence="7">
    <location>
        <begin position="167"/>
        <end position="186"/>
    </location>
</feature>
<feature type="transmembrane region" description="Helical" evidence="7">
    <location>
        <begin position="114"/>
        <end position="135"/>
    </location>
</feature>
<dbReference type="InterPro" id="IPR003370">
    <property type="entry name" value="Chromate_transpt"/>
</dbReference>
<keyword evidence="3" id="KW-1003">Cell membrane</keyword>
<feature type="transmembrane region" description="Helical" evidence="7">
    <location>
        <begin position="80"/>
        <end position="102"/>
    </location>
</feature>
<proteinExistence type="inferred from homology"/>
<sequence>MDGARAQPASIAALFWAFNRLALQGFGGVLAVAQRELVERLRWLSREEFVEILAVAQVLPGPNVVNISLMIGDRFFGLRGAFAALAGMFAIPCVIVLGLTAVSEQLLSHPAMAGALRGMGAVAAGLITATGIKLLSSLRRNAMGLLPCLLLALLAFITIALLRWPLIWVVLGLGGSGMAWAWRCLLFEQRQAAQEAQ</sequence>
<feature type="transmembrane region" description="Helical" evidence="7">
    <location>
        <begin position="142"/>
        <end position="161"/>
    </location>
</feature>
<evidence type="ECO:0000313" key="9">
    <source>
        <dbReference type="Proteomes" id="UP001246372"/>
    </source>
</evidence>
<evidence type="ECO:0000256" key="2">
    <source>
        <dbReference type="ARBA" id="ARBA00005262"/>
    </source>
</evidence>
<keyword evidence="6 7" id="KW-0472">Membrane</keyword>
<evidence type="ECO:0000256" key="5">
    <source>
        <dbReference type="ARBA" id="ARBA00022989"/>
    </source>
</evidence>
<comment type="caution">
    <text evidence="8">The sequence shown here is derived from an EMBL/GenBank/DDBJ whole genome shotgun (WGS) entry which is preliminary data.</text>
</comment>
<dbReference type="Proteomes" id="UP001246372">
    <property type="component" value="Unassembled WGS sequence"/>
</dbReference>
<gene>
    <name evidence="8" type="ORF">RQP53_06125</name>
</gene>
<dbReference type="InterPro" id="IPR052518">
    <property type="entry name" value="CHR_Transporter"/>
</dbReference>
<dbReference type="Pfam" id="PF02417">
    <property type="entry name" value="Chromate_transp"/>
    <property type="match status" value="1"/>
</dbReference>
<feature type="transmembrane region" description="Helical" evidence="7">
    <location>
        <begin position="12"/>
        <end position="33"/>
    </location>
</feature>
<dbReference type="EMBL" id="JAVXZY010000002">
    <property type="protein sequence ID" value="MDT8998840.1"/>
    <property type="molecule type" value="Genomic_DNA"/>
</dbReference>
<keyword evidence="4 7" id="KW-0812">Transmembrane</keyword>
<keyword evidence="5 7" id="KW-1133">Transmembrane helix</keyword>
<name>A0ABU3P8E7_9BURK</name>
<evidence type="ECO:0000256" key="3">
    <source>
        <dbReference type="ARBA" id="ARBA00022475"/>
    </source>
</evidence>
<evidence type="ECO:0000256" key="6">
    <source>
        <dbReference type="ARBA" id="ARBA00023136"/>
    </source>
</evidence>
<protein>
    <submittedName>
        <fullName evidence="8">Chromate transporter</fullName>
    </submittedName>
</protein>
<dbReference type="PANTHER" id="PTHR43663">
    <property type="entry name" value="CHROMATE TRANSPORT PROTEIN-RELATED"/>
    <property type="match status" value="1"/>
</dbReference>
<dbReference type="PANTHER" id="PTHR43663:SF1">
    <property type="entry name" value="CHROMATE TRANSPORTER"/>
    <property type="match status" value="1"/>
</dbReference>
<evidence type="ECO:0000256" key="1">
    <source>
        <dbReference type="ARBA" id="ARBA00004651"/>
    </source>
</evidence>
<dbReference type="RefSeq" id="WP_315649344.1">
    <property type="nucleotide sequence ID" value="NZ_JAVXZY010000002.1"/>
</dbReference>